<reference evidence="1" key="1">
    <citation type="submission" date="2019-11" db="UniProtKB">
        <authorList>
            <consortium name="WormBaseParasite"/>
        </authorList>
    </citation>
    <scope>IDENTIFICATION</scope>
</reference>
<organism evidence="1">
    <name type="scientific">Mesocestoides corti</name>
    <name type="common">Flatworm</name>
    <dbReference type="NCBI Taxonomy" id="53468"/>
    <lineage>
        <taxon>Eukaryota</taxon>
        <taxon>Metazoa</taxon>
        <taxon>Spiralia</taxon>
        <taxon>Lophotrochozoa</taxon>
        <taxon>Platyhelminthes</taxon>
        <taxon>Cestoda</taxon>
        <taxon>Eucestoda</taxon>
        <taxon>Cyclophyllidea</taxon>
        <taxon>Mesocestoididae</taxon>
        <taxon>Mesocestoides</taxon>
    </lineage>
</organism>
<dbReference type="AlphaFoldDB" id="A0A5K3FP64"/>
<protein>
    <submittedName>
        <fullName evidence="1">Nbl1_Borealin_N domain-containing protein</fullName>
    </submittedName>
</protein>
<accession>A0A5K3FP64</accession>
<proteinExistence type="predicted"/>
<sequence>MPRPALRKDSSIVDKESAHAALAKILDAARANFERGIQGKRAVFERYLQTRVNWLRAQLTREAENSGTLEMNNLEVLRILKPHVLPKELRTPSKGLMPPPPPPSSLSALKTIRRMAGRPRMVQASTTAAKKFRSALNCSTTVASTTAGESLVCSCSEFALACTWKVLLKILSGTSLFLDLPTSILRALIPEEMIPVGEACHFLRFLVFTLPCCLSACLNSP</sequence>
<evidence type="ECO:0000313" key="1">
    <source>
        <dbReference type="WBParaSite" id="MCU_010260-RB"/>
    </source>
</evidence>
<name>A0A5K3FP64_MESCO</name>
<dbReference type="WBParaSite" id="MCU_010260-RB">
    <property type="protein sequence ID" value="MCU_010260-RB"/>
    <property type="gene ID" value="MCU_010260"/>
</dbReference>